<dbReference type="Pfam" id="PF08460">
    <property type="entry name" value="SH3_5"/>
    <property type="match status" value="3"/>
</dbReference>
<evidence type="ECO:0000313" key="3">
    <source>
        <dbReference type="Proteomes" id="UP000004322"/>
    </source>
</evidence>
<dbReference type="InterPro" id="IPR003646">
    <property type="entry name" value="SH3-like_bac-type"/>
</dbReference>
<feature type="domain" description="SH3b" evidence="1">
    <location>
        <begin position="100"/>
        <end position="168"/>
    </location>
</feature>
<accession>G5JRR2</accession>
<dbReference type="Gene3D" id="2.30.30.40">
    <property type="entry name" value="SH3 Domains"/>
    <property type="match status" value="3"/>
</dbReference>
<dbReference type="Proteomes" id="UP000004322">
    <property type="component" value="Unassembled WGS sequence"/>
</dbReference>
<keyword evidence="3" id="KW-1185">Reference proteome</keyword>
<protein>
    <submittedName>
        <fullName evidence="2">Clostridial hydrophobic W repeat family protein</fullName>
    </submittedName>
</protein>
<evidence type="ECO:0000259" key="1">
    <source>
        <dbReference type="SMART" id="SM00287"/>
    </source>
</evidence>
<name>G5JRR2_STRCG</name>
<dbReference type="SMART" id="SM00287">
    <property type="entry name" value="SH3b"/>
    <property type="match status" value="3"/>
</dbReference>
<dbReference type="Gene3D" id="2.60.40.3760">
    <property type="match status" value="4"/>
</dbReference>
<reference evidence="2" key="1">
    <citation type="submission" date="2011-07" db="EMBL/GenBank/DDBJ databases">
        <authorList>
            <person name="Stanhope M.J."/>
            <person name="Durkin A.S."/>
            <person name="Hostetler J."/>
            <person name="Kim M."/>
            <person name="Radune D."/>
            <person name="Singh I."/>
            <person name="Town C.D."/>
        </authorList>
    </citation>
    <scope>NUCLEOTIDE SEQUENCE [LARGE SCALE GENOMIC DNA]</scope>
    <source>
        <strain evidence="2">HS-6</strain>
    </source>
</reference>
<feature type="domain" description="SH3b" evidence="1">
    <location>
        <begin position="187"/>
        <end position="251"/>
    </location>
</feature>
<gene>
    <name evidence="2" type="ORF">STRCR_0770</name>
</gene>
<organism evidence="2 3">
    <name type="scientific">Streptococcus criceti HS-6</name>
    <dbReference type="NCBI Taxonomy" id="873449"/>
    <lineage>
        <taxon>Bacteria</taxon>
        <taxon>Bacillati</taxon>
        <taxon>Bacillota</taxon>
        <taxon>Bacilli</taxon>
        <taxon>Lactobacillales</taxon>
        <taxon>Streptococcaceae</taxon>
        <taxon>Streptococcus</taxon>
    </lineage>
</organism>
<dbReference type="Gene3D" id="3.90.70.10">
    <property type="entry name" value="Cysteine proteinases"/>
    <property type="match status" value="1"/>
</dbReference>
<dbReference type="eggNOG" id="COG0860">
    <property type="taxonomic scope" value="Bacteria"/>
</dbReference>
<comment type="caution">
    <text evidence="2">The sequence shown here is derived from an EMBL/GenBank/DDBJ whole genome shotgun (WGS) entry which is preliminary data.</text>
</comment>
<dbReference type="EMBL" id="AEUV02000002">
    <property type="protein sequence ID" value="EHI75106.1"/>
    <property type="molecule type" value="Genomic_DNA"/>
</dbReference>
<dbReference type="InterPro" id="IPR013688">
    <property type="entry name" value="GBS_Bsp-like"/>
</dbReference>
<sequence length="839" mass="93364">MATTVQAVGKDIPSSGYYTYPERTEVKNSPSASAPLAFYANAGDRVYYDQVLTQDGYQWLSYKSYSGIRRYANIAKLEVKEVPAPSVPKTQSGTGGKDIPSSGYYTYPERTEVKNSPSASAPLAFYANAGDRVYYDQVLTQDGYQWLSYKSYSSIRRYANIAKLEVKEVPAPKTDDQSAGDSETTFPTLQRYTFDREVAVKNEARAAAKTEFTFTKGEGVNYDKELKADGYKWISYVSYSGIRRYVMLDKLPNSQPSESKLTGQISVENQTNQGFDVRISNVSDSKGILAVKVPIWTDRNDQDDIIWYDGVKQGDGTYKVAVKLSDHKNETGTYNIHLYYVETDGAMKGVAAQQVKVAEPQVTRTGTLSFSNKDNGDFDVIVSTVTDSQGLKAVKVPVWTDRNDQDDIIWYDGIKQADGTYKVTVRVSDHKNETGLYNVHLYYLENDGKLVGITGQQHRSEAKKMDKRVTGTLAIQNQTSDGFDVLITNVSNSNGIVAVKVPVWTSNRDQDDIIWYDANKQADNSYKVTVKLSEHQYETGTYMIHLYYVDNNNQLVGVTGTTYEVPAHENKEQVTVTSTYKGTGNYLITAHNVPSDGDILVAVWSDTHDQDDIIWYEMDRSNLEASLQVNTQNHNGTGTYHAHVYQRLGDKMTALSGYDFQVNKSNYDTPYYNQRDDRWSGLKYGRGYLGPTGCVPTDLAMVISSLKGQEVTPNQVADYLYNNTNEFNKNFDGTSGQGILQAASHWGLVATPLGSLGQVQTALSQGYHVLAAVQNSVFVRNGSHELVLKGYNNGSTHVSDPYTSELSGWYSVSQLWNEQSHDPIDTSGIGAPFIKITDA</sequence>
<feature type="domain" description="SH3b" evidence="1">
    <location>
        <begin position="13"/>
        <end position="81"/>
    </location>
</feature>
<dbReference type="Pfam" id="PF08481">
    <property type="entry name" value="GBS_Bsp-like"/>
    <property type="match status" value="4"/>
</dbReference>
<dbReference type="eggNOG" id="COG5263">
    <property type="taxonomic scope" value="Bacteria"/>
</dbReference>
<dbReference type="eggNOG" id="COG1705">
    <property type="taxonomic scope" value="Bacteria"/>
</dbReference>
<dbReference type="STRING" id="873449.STRCR_0770"/>
<proteinExistence type="predicted"/>
<dbReference type="AlphaFoldDB" id="G5JRR2"/>
<evidence type="ECO:0000313" key="2">
    <source>
        <dbReference type="EMBL" id="EHI75106.1"/>
    </source>
</evidence>